<proteinExistence type="predicted"/>
<name>A0A1I7ZBJ0_9BILA</name>
<dbReference type="AlphaFoldDB" id="A0A1I7ZBJ0"/>
<keyword evidence="1" id="KW-0472">Membrane</keyword>
<reference evidence="3" key="1">
    <citation type="submission" date="2016-11" db="UniProtKB">
        <authorList>
            <consortium name="WormBaseParasite"/>
        </authorList>
    </citation>
    <scope>IDENTIFICATION</scope>
</reference>
<evidence type="ECO:0000313" key="2">
    <source>
        <dbReference type="Proteomes" id="UP000095287"/>
    </source>
</evidence>
<accession>A0A1I7ZBJ0</accession>
<keyword evidence="1" id="KW-0812">Transmembrane</keyword>
<evidence type="ECO:0000256" key="1">
    <source>
        <dbReference type="SAM" id="Phobius"/>
    </source>
</evidence>
<dbReference type="Proteomes" id="UP000095287">
    <property type="component" value="Unplaced"/>
</dbReference>
<sequence>MKQAPAYIPECIAWKRFLKAFSLLASIFQQMVAILVFLLLFGPRYTKKQCDEIGVDKKNCITQTPKHTTMTTKSTTMATSAHAQKCPSGQCWYRNVCLPEVPYQHRRFCCSLTPKGYVQTPLLGNGTCCSEGLEMSIWNNEQQTQTCCPPNYKRWDSNDKEVCCTQGFNYGPNADMCFIDIGYVPTTQRKDFEGMKKICKKFPKFEFKGMERADQYLKVRTSINSLTKLGAKFLISKDNSLRLLGETGTLPM</sequence>
<dbReference type="WBParaSite" id="L893_g24693.t1">
    <property type="protein sequence ID" value="L893_g24693.t1"/>
    <property type="gene ID" value="L893_g24693"/>
</dbReference>
<feature type="transmembrane region" description="Helical" evidence="1">
    <location>
        <begin position="20"/>
        <end position="41"/>
    </location>
</feature>
<organism evidence="2 3">
    <name type="scientific">Steinernema glaseri</name>
    <dbReference type="NCBI Taxonomy" id="37863"/>
    <lineage>
        <taxon>Eukaryota</taxon>
        <taxon>Metazoa</taxon>
        <taxon>Ecdysozoa</taxon>
        <taxon>Nematoda</taxon>
        <taxon>Chromadorea</taxon>
        <taxon>Rhabditida</taxon>
        <taxon>Tylenchina</taxon>
        <taxon>Panagrolaimomorpha</taxon>
        <taxon>Strongyloidoidea</taxon>
        <taxon>Steinernematidae</taxon>
        <taxon>Steinernema</taxon>
    </lineage>
</organism>
<keyword evidence="1" id="KW-1133">Transmembrane helix</keyword>
<evidence type="ECO:0000313" key="3">
    <source>
        <dbReference type="WBParaSite" id="L893_g24693.t1"/>
    </source>
</evidence>
<keyword evidence="2" id="KW-1185">Reference proteome</keyword>
<protein>
    <submittedName>
        <fullName evidence="3">TB domain-containing protein</fullName>
    </submittedName>
</protein>